<dbReference type="Proteomes" id="UP000266934">
    <property type="component" value="Chromosome"/>
</dbReference>
<dbReference type="AlphaFoldDB" id="A0A348FZR3"/>
<feature type="signal peptide" evidence="2">
    <location>
        <begin position="1"/>
        <end position="26"/>
    </location>
</feature>
<evidence type="ECO:0000256" key="1">
    <source>
        <dbReference type="SAM" id="MobiDB-lite"/>
    </source>
</evidence>
<proteinExistence type="predicted"/>
<feature type="region of interest" description="Disordered" evidence="1">
    <location>
        <begin position="171"/>
        <end position="214"/>
    </location>
</feature>
<organism evidence="3 4">
    <name type="scientific">Blastochloris tepida</name>
    <dbReference type="NCBI Taxonomy" id="2233851"/>
    <lineage>
        <taxon>Bacteria</taxon>
        <taxon>Pseudomonadati</taxon>
        <taxon>Pseudomonadota</taxon>
        <taxon>Alphaproteobacteria</taxon>
        <taxon>Hyphomicrobiales</taxon>
        <taxon>Blastochloridaceae</taxon>
        <taxon>Blastochloris</taxon>
    </lineage>
</organism>
<feature type="compositionally biased region" description="Pro residues" evidence="1">
    <location>
        <begin position="182"/>
        <end position="193"/>
    </location>
</feature>
<evidence type="ECO:0000256" key="2">
    <source>
        <dbReference type="SAM" id="SignalP"/>
    </source>
</evidence>
<keyword evidence="2" id="KW-0732">Signal</keyword>
<dbReference type="OrthoDB" id="5470249at2"/>
<dbReference type="EMBL" id="AP018907">
    <property type="protein sequence ID" value="BBF92796.1"/>
    <property type="molecule type" value="Genomic_DNA"/>
</dbReference>
<evidence type="ECO:0000313" key="3">
    <source>
        <dbReference type="EMBL" id="BBF92796.1"/>
    </source>
</evidence>
<gene>
    <name evidence="3" type="ORF">BLTE_14810</name>
</gene>
<reference evidence="3 4" key="1">
    <citation type="submission" date="2018-08" db="EMBL/GenBank/DDBJ databases">
        <title>Complete genome sequencing of Blastochloris tepida GI.</title>
        <authorList>
            <person name="Tsukatani Y."/>
            <person name="Mori H."/>
        </authorList>
    </citation>
    <scope>NUCLEOTIDE SEQUENCE [LARGE SCALE GENOMIC DNA]</scope>
    <source>
        <strain evidence="3 4">GI</strain>
    </source>
</reference>
<dbReference type="KEGG" id="blag:BLTE_14810"/>
<name>A0A348FZR3_9HYPH</name>
<accession>A0A348FZR3</accession>
<protein>
    <submittedName>
        <fullName evidence="3">Uncharacterized protein</fullName>
    </submittedName>
</protein>
<sequence length="666" mass="69111">MRRVGFIVAAIVAAVVAASGIAPAQAAGQETAFPPRWPVATRLDLAAGPGQPLVLRIATSPDKAVVLFASEPLDPARLEAAYRAIAARVLGGARTTQDLGSSARPRGLSRTRVLSGTFKWPDGRTSNVVGEVRTITGPEDGLIAGFLVRQGGPESDAPMAGADWIAAFAESSQDGATSRPVASPPVTPAPVEPKPVRPQLAPSSTAITRAPPPAGLPAVTGGLRQVLPAAAPEDWRKAAWAGGDPAYVQIDGGGIAITYPAGARHGAAGAVTTTTAVRLGDLAAGAQTRVVFQFDPVATTGALFGLCTGRHDNCLTSEGYGLLWQPAADGAPASLRRLSGDGRHRDIPITASSPGRVEIAISGEGFIVSGDGIAPFRDTWELLQPFLALEIAVQALPHKEGAAAAVKLARVEIDDRPAPPKEAAPAPGVAPLPARTLFAGTPDPAWVPFPTPGGEAAFARFADGRFIADVPAGRGWGWTGLASATAVADVPWGAARAPRRLSIKVDPQTTTGFGVGLSLDPPHAGLRLQARLLVSWQARAGGGSRLTVMACARDRAQFVMDLPPGWDGTLDVRLMPRAFEVGAGGGWRIATYATCIDTGWKFFAAVFAAAPVENQPARLVLERIAIDRVSPAGMTAAERFQLLDDDAFDAKDFLKVLGQALKEDKR</sequence>
<feature type="chain" id="PRO_5016651436" evidence="2">
    <location>
        <begin position="27"/>
        <end position="666"/>
    </location>
</feature>
<evidence type="ECO:0000313" key="4">
    <source>
        <dbReference type="Proteomes" id="UP000266934"/>
    </source>
</evidence>
<dbReference type="RefSeq" id="WP_126398936.1">
    <property type="nucleotide sequence ID" value="NZ_AP018907.1"/>
</dbReference>
<keyword evidence="4" id="KW-1185">Reference proteome</keyword>